<evidence type="ECO:0000256" key="6">
    <source>
        <dbReference type="ARBA" id="ARBA00008853"/>
    </source>
</evidence>
<evidence type="ECO:0000256" key="13">
    <source>
        <dbReference type="ARBA" id="ARBA00032464"/>
    </source>
</evidence>
<name>A0A0B7AKI1_9EUPU</name>
<dbReference type="Gene3D" id="2.120.10.30">
    <property type="entry name" value="TolB, C-terminal domain"/>
    <property type="match status" value="1"/>
</dbReference>
<dbReference type="EC" id="3.1.1.17" evidence="7"/>
<feature type="binding site" evidence="15">
    <location>
        <position position="154"/>
    </location>
    <ligand>
        <name>a divalent metal cation</name>
        <dbReference type="ChEBI" id="CHEBI:60240"/>
    </ligand>
</feature>
<evidence type="ECO:0000256" key="15">
    <source>
        <dbReference type="PIRSR" id="PIRSR605511-2"/>
    </source>
</evidence>
<evidence type="ECO:0000313" key="17">
    <source>
        <dbReference type="EMBL" id="CEK81364.1"/>
    </source>
</evidence>
<feature type="binding site" evidence="15">
    <location>
        <position position="204"/>
    </location>
    <ligand>
        <name>a divalent metal cation</name>
        <dbReference type="ChEBI" id="CHEBI:60240"/>
    </ligand>
</feature>
<dbReference type="FunFam" id="2.120.10.30:FF:000027">
    <property type="entry name" value="Regucalcin homologue"/>
    <property type="match status" value="1"/>
</dbReference>
<comment type="cofactor">
    <cofactor evidence="4">
        <name>Mg(2+)</name>
        <dbReference type="ChEBI" id="CHEBI:18420"/>
    </cofactor>
</comment>
<dbReference type="Pfam" id="PF08450">
    <property type="entry name" value="SGL"/>
    <property type="match status" value="1"/>
</dbReference>
<feature type="active site" description="Proton donor/acceptor" evidence="14">
    <location>
        <position position="204"/>
    </location>
</feature>
<dbReference type="EMBL" id="HACG01034499">
    <property type="protein sequence ID" value="CEK81364.1"/>
    <property type="molecule type" value="Transcribed_RNA"/>
</dbReference>
<keyword evidence="10 15" id="KW-0479">Metal-binding</keyword>
<evidence type="ECO:0000256" key="12">
    <source>
        <dbReference type="ARBA" id="ARBA00022837"/>
    </source>
</evidence>
<keyword evidence="15" id="KW-0862">Zinc</keyword>
<evidence type="ECO:0000256" key="1">
    <source>
        <dbReference type="ARBA" id="ARBA00001589"/>
    </source>
</evidence>
<dbReference type="PANTHER" id="PTHR10907">
    <property type="entry name" value="REGUCALCIN"/>
    <property type="match status" value="1"/>
</dbReference>
<evidence type="ECO:0000256" key="7">
    <source>
        <dbReference type="ARBA" id="ARBA00013227"/>
    </source>
</evidence>
<organism evidence="20">
    <name type="scientific">Arion vulgaris</name>
    <dbReference type="NCBI Taxonomy" id="1028688"/>
    <lineage>
        <taxon>Eukaryota</taxon>
        <taxon>Metazoa</taxon>
        <taxon>Spiralia</taxon>
        <taxon>Lophotrochozoa</taxon>
        <taxon>Mollusca</taxon>
        <taxon>Gastropoda</taxon>
        <taxon>Heterobranchia</taxon>
        <taxon>Euthyneura</taxon>
        <taxon>Panpulmonata</taxon>
        <taxon>Eupulmonata</taxon>
        <taxon>Stylommatophora</taxon>
        <taxon>Helicina</taxon>
        <taxon>Arionoidea</taxon>
        <taxon>Arionidae</taxon>
        <taxon>Arion</taxon>
    </lineage>
</organism>
<evidence type="ECO:0000256" key="5">
    <source>
        <dbReference type="ARBA" id="ARBA00004496"/>
    </source>
</evidence>
<dbReference type="InterPro" id="IPR013658">
    <property type="entry name" value="SGL"/>
</dbReference>
<keyword evidence="12" id="KW-0106">Calcium</keyword>
<evidence type="ECO:0000256" key="8">
    <source>
        <dbReference type="ARBA" id="ARBA00016808"/>
    </source>
</evidence>
<dbReference type="GO" id="GO:0019853">
    <property type="term" value="P:L-ascorbic acid biosynthetic process"/>
    <property type="evidence" value="ECO:0007669"/>
    <property type="project" value="TreeGrafter"/>
</dbReference>
<dbReference type="InterPro" id="IPR011042">
    <property type="entry name" value="6-blade_b-propeller_TolB-like"/>
</dbReference>
<dbReference type="GO" id="GO:0030234">
    <property type="term" value="F:enzyme regulator activity"/>
    <property type="evidence" value="ECO:0007669"/>
    <property type="project" value="InterPro"/>
</dbReference>
<feature type="binding site" evidence="15">
    <location>
        <position position="102"/>
    </location>
    <ligand>
        <name>substrate</name>
    </ligand>
</feature>
<dbReference type="EMBL" id="HACG01034502">
    <property type="protein sequence ID" value="CEK81367.1"/>
    <property type="molecule type" value="Transcribed_RNA"/>
</dbReference>
<keyword evidence="9" id="KW-0963">Cytoplasm</keyword>
<dbReference type="EMBL" id="HACG01034503">
    <property type="protein sequence ID" value="CEK81368.1"/>
    <property type="molecule type" value="Transcribed_RNA"/>
</dbReference>
<evidence type="ECO:0000313" key="18">
    <source>
        <dbReference type="EMBL" id="CEK81365.1"/>
    </source>
</evidence>
<sequence length="300" mass="32683">MANQYQIDVVLENCFSSIGEGPHWESSSQRLVCIDIFSGGVLRVDTTTKEFSEIQLGESIGFVIPRSKGGYIVGLSNTVAKLDFESATVERLVEVEKGTQNRFNDGKCDSLGRLWSGTMAPITPGNPILALGNLYSLSTDHKLNSHLTEIGISNGLGWSKDNSVMYYIDSKTLRVDAFDFDLSNGTLSNQRTVATSDDESVLPDGMCVDDEGKLWVAFYRGSKVCRIDPETGKTIQTITFPVTNITSCCFGGKNLDELYVTSGRYGIPDLEIKEKQPLAGSLFRVTGLGVKGVNANNFEG</sequence>
<dbReference type="GO" id="GO:0005509">
    <property type="term" value="F:calcium ion binding"/>
    <property type="evidence" value="ECO:0007669"/>
    <property type="project" value="InterPro"/>
</dbReference>
<comment type="catalytic activity">
    <reaction evidence="1">
        <text>D-glucono-1,5-lactone + H2O = D-gluconate + H(+)</text>
        <dbReference type="Rhea" id="RHEA:10440"/>
        <dbReference type="ChEBI" id="CHEBI:15377"/>
        <dbReference type="ChEBI" id="CHEBI:15378"/>
        <dbReference type="ChEBI" id="CHEBI:16217"/>
        <dbReference type="ChEBI" id="CHEBI:18391"/>
        <dbReference type="EC" id="3.1.1.17"/>
    </reaction>
</comment>
<evidence type="ECO:0000259" key="16">
    <source>
        <dbReference type="Pfam" id="PF08450"/>
    </source>
</evidence>
<feature type="binding site" evidence="15">
    <location>
        <position position="104"/>
    </location>
    <ligand>
        <name>substrate</name>
    </ligand>
</feature>
<keyword evidence="11" id="KW-0378">Hydrolase</keyword>
<evidence type="ECO:0000256" key="3">
    <source>
        <dbReference type="ARBA" id="ARBA00001936"/>
    </source>
</evidence>
<dbReference type="GO" id="GO:0004341">
    <property type="term" value="F:gluconolactonase activity"/>
    <property type="evidence" value="ECO:0007669"/>
    <property type="project" value="UniProtKB-EC"/>
</dbReference>
<evidence type="ECO:0000313" key="19">
    <source>
        <dbReference type="EMBL" id="CEK81367.1"/>
    </source>
</evidence>
<feature type="binding site" evidence="15">
    <location>
        <position position="20"/>
    </location>
    <ligand>
        <name>a divalent metal cation</name>
        <dbReference type="ChEBI" id="CHEBI:60240"/>
    </ligand>
</feature>
<dbReference type="EMBL" id="HACG01034500">
    <property type="protein sequence ID" value="CEK81365.1"/>
    <property type="molecule type" value="Transcribed_RNA"/>
</dbReference>
<dbReference type="AlphaFoldDB" id="A0A0B7AKI1"/>
<dbReference type="InterPro" id="IPR008367">
    <property type="entry name" value="Regucalcin"/>
</dbReference>
<proteinExistence type="inferred from homology"/>
<dbReference type="PRINTS" id="PR01790">
    <property type="entry name" value="SMP30FAMILY"/>
</dbReference>
<protein>
    <recommendedName>
        <fullName evidence="8">Regucalcin</fullName>
        <ecNumber evidence="7">3.1.1.17</ecNumber>
    </recommendedName>
    <alternativeName>
        <fullName evidence="13">Gluconolactonase</fullName>
    </alternativeName>
</protein>
<evidence type="ECO:0000256" key="11">
    <source>
        <dbReference type="ARBA" id="ARBA00022801"/>
    </source>
</evidence>
<evidence type="ECO:0000256" key="4">
    <source>
        <dbReference type="ARBA" id="ARBA00001946"/>
    </source>
</evidence>
<comment type="similarity">
    <text evidence="6">Belongs to the SMP-30/CGR1 family.</text>
</comment>
<comment type="cofactor">
    <cofactor evidence="15">
        <name>Zn(2+)</name>
        <dbReference type="ChEBI" id="CHEBI:29105"/>
    </cofactor>
    <text evidence="15">Binds 1 divalent metal cation per subunit.</text>
</comment>
<dbReference type="PRINTS" id="PR01791">
    <property type="entry name" value="REGUCALCIN"/>
</dbReference>
<dbReference type="GO" id="GO:0005737">
    <property type="term" value="C:cytoplasm"/>
    <property type="evidence" value="ECO:0007669"/>
    <property type="project" value="UniProtKB-SubCell"/>
</dbReference>
<evidence type="ECO:0000256" key="2">
    <source>
        <dbReference type="ARBA" id="ARBA00001913"/>
    </source>
</evidence>
<feature type="domain" description="SMP-30/Gluconolactonase/LRE-like region" evidence="16">
    <location>
        <begin position="18"/>
        <end position="263"/>
    </location>
</feature>
<comment type="cofactor">
    <cofactor evidence="2">
        <name>Ca(2+)</name>
        <dbReference type="ChEBI" id="CHEBI:29108"/>
    </cofactor>
</comment>
<gene>
    <name evidence="20" type="primary">ORF125675</name>
    <name evidence="17" type="synonym">ORF125659</name>
    <name evidence="18" type="synonym">ORF125666</name>
    <name evidence="19" type="synonym">ORF125672</name>
</gene>
<evidence type="ECO:0000256" key="9">
    <source>
        <dbReference type="ARBA" id="ARBA00022490"/>
    </source>
</evidence>
<accession>A0A0B7AKI1</accession>
<dbReference type="InterPro" id="IPR005511">
    <property type="entry name" value="SMP-30"/>
</dbReference>
<dbReference type="SUPFAM" id="SSF63829">
    <property type="entry name" value="Calcium-dependent phosphotriesterase"/>
    <property type="match status" value="1"/>
</dbReference>
<comment type="subcellular location">
    <subcellularLocation>
        <location evidence="5">Cytoplasm</location>
    </subcellularLocation>
</comment>
<evidence type="ECO:0000256" key="14">
    <source>
        <dbReference type="PIRSR" id="PIRSR605511-1"/>
    </source>
</evidence>
<evidence type="ECO:0000256" key="10">
    <source>
        <dbReference type="ARBA" id="ARBA00022723"/>
    </source>
</evidence>
<dbReference type="PANTHER" id="PTHR10907:SF47">
    <property type="entry name" value="REGUCALCIN"/>
    <property type="match status" value="1"/>
</dbReference>
<evidence type="ECO:0000313" key="20">
    <source>
        <dbReference type="EMBL" id="CEK81368.1"/>
    </source>
</evidence>
<reference evidence="20" key="1">
    <citation type="submission" date="2014-12" db="EMBL/GenBank/DDBJ databases">
        <title>Insight into the proteome of Arion vulgaris.</title>
        <authorList>
            <person name="Aradska J."/>
            <person name="Bulat T."/>
            <person name="Smidak R."/>
            <person name="Sarate P."/>
            <person name="Gangsoo J."/>
            <person name="Sialana F."/>
            <person name="Bilban M."/>
            <person name="Lubec G."/>
        </authorList>
    </citation>
    <scope>NUCLEOTIDE SEQUENCE</scope>
    <source>
        <tissue evidence="20">Skin</tissue>
    </source>
</reference>
<comment type="cofactor">
    <cofactor evidence="3">
        <name>Mn(2+)</name>
        <dbReference type="ChEBI" id="CHEBI:29035"/>
    </cofactor>
</comment>